<dbReference type="OrthoDB" id="9788698at2"/>
<sequence>MVEVSVIGITQDRFSGLPIIILGNEKERFAVPIWIGNWEAELLETELLGAVPPRPFPYDLIRELLSVFGGEVERVVINDFDKGIYFAVIEVKRPDGEVIRIDSRPSDAINLAVRVNAPIFVDRSVIEKASVIPLDPCEGNECQEQWERLIRELFEGDEQSS</sequence>
<dbReference type="PANTHER" id="PTHR15160">
    <property type="entry name" value="VON HIPPEL-LINDAU PROTEIN"/>
    <property type="match status" value="1"/>
</dbReference>
<dbReference type="PANTHER" id="PTHR15160:SF1">
    <property type="entry name" value="VON HIPPEL-LINDAU DISEASE TUMOR SUPPRESSOR"/>
    <property type="match status" value="1"/>
</dbReference>
<proteinExistence type="predicted"/>
<dbReference type="InterPro" id="IPR003729">
    <property type="entry name" value="Bi_nuclease_dom"/>
</dbReference>
<dbReference type="RefSeq" id="WP_121171740.1">
    <property type="nucleotide sequence ID" value="NZ_RBIE01000004.1"/>
</dbReference>
<feature type="domain" description="BFN" evidence="1">
    <location>
        <begin position="1"/>
        <end position="133"/>
    </location>
</feature>
<dbReference type="AlphaFoldDB" id="A0A420W5X1"/>
<reference evidence="2 3" key="1">
    <citation type="submission" date="2018-10" db="EMBL/GenBank/DDBJ databases">
        <title>Genomic Encyclopedia of Type Strains, Phase IV (KMG-IV): sequencing the most valuable type-strain genomes for metagenomic binning, comparative biology and taxonomic classification.</title>
        <authorList>
            <person name="Goeker M."/>
        </authorList>
    </citation>
    <scope>NUCLEOTIDE SEQUENCE [LARGE SCALE GENOMIC DNA]</scope>
    <source>
        <strain evidence="2 3">DSM 15521</strain>
    </source>
</reference>
<dbReference type="PROSITE" id="PS51658">
    <property type="entry name" value="BFN"/>
    <property type="match status" value="1"/>
</dbReference>
<protein>
    <recommendedName>
        <fullName evidence="1">BFN domain-containing protein</fullName>
    </recommendedName>
</protein>
<dbReference type="Gene3D" id="3.10.690.10">
    <property type="entry name" value="Bifunctional nuclease domain"/>
    <property type="match status" value="1"/>
</dbReference>
<evidence type="ECO:0000259" key="1">
    <source>
        <dbReference type="PROSITE" id="PS51658"/>
    </source>
</evidence>
<comment type="caution">
    <text evidence="2">The sequence shown here is derived from an EMBL/GenBank/DDBJ whole genome shotgun (WGS) entry which is preliminary data.</text>
</comment>
<gene>
    <name evidence="2" type="ORF">C7457_1555</name>
</gene>
<accession>A0A420W5X1</accession>
<dbReference type="GO" id="GO:0004518">
    <property type="term" value="F:nuclease activity"/>
    <property type="evidence" value="ECO:0007669"/>
    <property type="project" value="InterPro"/>
</dbReference>
<organism evidence="2 3">
    <name type="scientific">Thermovibrio guaymasensis</name>
    <dbReference type="NCBI Taxonomy" id="240167"/>
    <lineage>
        <taxon>Bacteria</taxon>
        <taxon>Pseudomonadati</taxon>
        <taxon>Aquificota</taxon>
        <taxon>Aquificia</taxon>
        <taxon>Desulfurobacteriales</taxon>
        <taxon>Desulfurobacteriaceae</taxon>
        <taxon>Thermovibrio</taxon>
    </lineage>
</organism>
<evidence type="ECO:0000313" key="3">
    <source>
        <dbReference type="Proteomes" id="UP000280881"/>
    </source>
</evidence>
<dbReference type="Pfam" id="PF02577">
    <property type="entry name" value="BFN_dom"/>
    <property type="match status" value="1"/>
</dbReference>
<dbReference type="InterPro" id="IPR036104">
    <property type="entry name" value="BFN_sf"/>
</dbReference>
<name>A0A420W5X1_9BACT</name>
<dbReference type="Proteomes" id="UP000280881">
    <property type="component" value="Unassembled WGS sequence"/>
</dbReference>
<evidence type="ECO:0000313" key="2">
    <source>
        <dbReference type="EMBL" id="RKQ60475.1"/>
    </source>
</evidence>
<keyword evidence="3" id="KW-1185">Reference proteome</keyword>
<dbReference type="SUPFAM" id="SSF103256">
    <property type="entry name" value="Hypothetical protein TM0160"/>
    <property type="match status" value="1"/>
</dbReference>
<dbReference type="EMBL" id="RBIE01000004">
    <property type="protein sequence ID" value="RKQ60475.1"/>
    <property type="molecule type" value="Genomic_DNA"/>
</dbReference>